<dbReference type="RefSeq" id="WP_031504814.1">
    <property type="nucleotide sequence ID" value="NC_022795.1"/>
</dbReference>
<dbReference type="AlphaFoldDB" id="A0A0X1KQP0"/>
<sequence length="82" mass="9641">MEDVLLQIASACVQDRSLLEIVKHVASMSDEEKELFKTKVKAYFLNRTDETDLQAYEFFRLILEDKNAERVLKMLEEESNKI</sequence>
<dbReference type="EMBL" id="CP007141">
    <property type="protein sequence ID" value="AJC73592.1"/>
    <property type="molecule type" value="Genomic_DNA"/>
</dbReference>
<dbReference type="PaxDb" id="1123384-AJ81_04530"/>
<protein>
    <submittedName>
        <fullName evidence="1">Uncharacterized protein</fullName>
    </submittedName>
</protein>
<name>A0A0X1KQP0_9THEM</name>
<dbReference type="Proteomes" id="UP000077469">
    <property type="component" value="Chromosome"/>
</dbReference>
<dbReference type="OrthoDB" id="47181at2"/>
<evidence type="ECO:0000313" key="1">
    <source>
        <dbReference type="EMBL" id="AJC73592.1"/>
    </source>
</evidence>
<dbReference type="KEGG" id="phy:AJ81_04530"/>
<evidence type="ECO:0000313" key="2">
    <source>
        <dbReference type="Proteomes" id="UP000077469"/>
    </source>
</evidence>
<proteinExistence type="predicted"/>
<gene>
    <name evidence="1" type="ORF">AJ81_04530</name>
</gene>
<reference evidence="1 2" key="1">
    <citation type="submission" date="2014-01" db="EMBL/GenBank/DDBJ databases">
        <title>Genome sequencing of Thermotog hypogea.</title>
        <authorList>
            <person name="Zhang X."/>
            <person name="Alvare G."/>
            <person name="Fristensky B."/>
            <person name="Chen L."/>
            <person name="Suen T."/>
            <person name="Chen Q."/>
            <person name="Ma K."/>
        </authorList>
    </citation>
    <scope>NUCLEOTIDE SEQUENCE [LARGE SCALE GENOMIC DNA]</scope>
    <source>
        <strain evidence="1 2">DSM 11164</strain>
    </source>
</reference>
<dbReference type="PATRIC" id="fig|1123384.7.peg.886"/>
<accession>A0A0X1KQP0</accession>
<keyword evidence="2" id="KW-1185">Reference proteome</keyword>
<organism evidence="1 2">
    <name type="scientific">Pseudothermotoga hypogea DSM 11164 = NBRC 106472</name>
    <dbReference type="NCBI Taxonomy" id="1123384"/>
    <lineage>
        <taxon>Bacteria</taxon>
        <taxon>Thermotogati</taxon>
        <taxon>Thermotogota</taxon>
        <taxon>Thermotogae</taxon>
        <taxon>Thermotogales</taxon>
        <taxon>Thermotogaceae</taxon>
        <taxon>Pseudothermotoga</taxon>
    </lineage>
</organism>
<dbReference type="STRING" id="1123384.AJ81_04530"/>